<sequence>MKAAPWWRIAAVLLTFSVLAAACGDDGEEETDAADTTEVEDGAASEDEGGGSAPAGGEINMDEEVEVAEGTVLPLPDCPSDWDPMEGITDDSIKLAMSLPESGAVAALGGLDDGMRAWFDQMEPIDGRTIELVSQDDAYDPARTVSNTEEFLETENPFALVYMVGTPNNLAIRDLTDEECVPQLFNSTGFPAWGDPAEYPWNIGGLFAYNTEALVWCDYIATEMGEDTKVAGLFTDNDFGASYRETVEGCAEEGQIDLVESVTHDPATPDVTDEITTIVAADPEVVLLGTTGAPCPTSMAALAAQESYEGTTFLSYTCQGIPTYFKPVDPAGEGVIVATTAKEPGEADDPAVAKSIEVLEGAGLDPFAGSFYTGTIFANTVEAVFRQASEMEGGLNRVNLMRAVWSMDVENPLFLEGATLRTDGTNDAYIVEATQLARYVPPAAGEELGTYEPIGDIIDAEGETGAFSEE</sequence>
<comment type="similarity">
    <text evidence="1">Belongs to the leucine-binding protein family.</text>
</comment>
<feature type="chain" id="PRO_5039123568" description="Leucine-binding protein domain-containing protein" evidence="4">
    <location>
        <begin position="21"/>
        <end position="470"/>
    </location>
</feature>
<feature type="region of interest" description="Disordered" evidence="3">
    <location>
        <begin position="27"/>
        <end position="58"/>
    </location>
</feature>
<feature type="domain" description="Leucine-binding protein" evidence="5">
    <location>
        <begin position="92"/>
        <end position="426"/>
    </location>
</feature>
<gene>
    <name evidence="6" type="ORF">AVDCRST_MAG20-229</name>
</gene>
<dbReference type="SUPFAM" id="SSF53822">
    <property type="entry name" value="Periplasmic binding protein-like I"/>
    <property type="match status" value="1"/>
</dbReference>
<dbReference type="CDD" id="cd06343">
    <property type="entry name" value="PBP1_ABC_ligand_binding-like"/>
    <property type="match status" value="1"/>
</dbReference>
<dbReference type="Gene3D" id="3.40.50.2300">
    <property type="match status" value="2"/>
</dbReference>
<proteinExistence type="inferred from homology"/>
<evidence type="ECO:0000256" key="1">
    <source>
        <dbReference type="ARBA" id="ARBA00010062"/>
    </source>
</evidence>
<evidence type="ECO:0000256" key="2">
    <source>
        <dbReference type="ARBA" id="ARBA00022729"/>
    </source>
</evidence>
<evidence type="ECO:0000256" key="3">
    <source>
        <dbReference type="SAM" id="MobiDB-lite"/>
    </source>
</evidence>
<dbReference type="EMBL" id="CADCSY010000009">
    <property type="protein sequence ID" value="CAA9213089.1"/>
    <property type="molecule type" value="Genomic_DNA"/>
</dbReference>
<dbReference type="PANTHER" id="PTHR47235">
    <property type="entry name" value="BLR6548 PROTEIN"/>
    <property type="match status" value="1"/>
</dbReference>
<feature type="compositionally biased region" description="Acidic residues" evidence="3">
    <location>
        <begin position="27"/>
        <end position="49"/>
    </location>
</feature>
<name>A0A6J4H370_9ACTN</name>
<organism evidence="6">
    <name type="scientific">uncultured Acidimicrobiales bacterium</name>
    <dbReference type="NCBI Taxonomy" id="310071"/>
    <lineage>
        <taxon>Bacteria</taxon>
        <taxon>Bacillati</taxon>
        <taxon>Actinomycetota</taxon>
        <taxon>Acidimicrobiia</taxon>
        <taxon>Acidimicrobiales</taxon>
        <taxon>environmental samples</taxon>
    </lineage>
</organism>
<dbReference type="PANTHER" id="PTHR47235:SF1">
    <property type="entry name" value="BLR6548 PROTEIN"/>
    <property type="match status" value="1"/>
</dbReference>
<accession>A0A6J4H370</accession>
<protein>
    <recommendedName>
        <fullName evidence="5">Leucine-binding protein domain-containing protein</fullName>
    </recommendedName>
</protein>
<reference evidence="6" key="1">
    <citation type="submission" date="2020-02" db="EMBL/GenBank/DDBJ databases">
        <authorList>
            <person name="Meier V. D."/>
        </authorList>
    </citation>
    <scope>NUCLEOTIDE SEQUENCE</scope>
    <source>
        <strain evidence="6">AVDCRST_MAG20</strain>
    </source>
</reference>
<evidence type="ECO:0000259" key="5">
    <source>
        <dbReference type="Pfam" id="PF13458"/>
    </source>
</evidence>
<evidence type="ECO:0000256" key="4">
    <source>
        <dbReference type="SAM" id="SignalP"/>
    </source>
</evidence>
<dbReference type="Pfam" id="PF13458">
    <property type="entry name" value="Peripla_BP_6"/>
    <property type="match status" value="1"/>
</dbReference>
<keyword evidence="2 4" id="KW-0732">Signal</keyword>
<dbReference type="PROSITE" id="PS51257">
    <property type="entry name" value="PROKAR_LIPOPROTEIN"/>
    <property type="match status" value="1"/>
</dbReference>
<dbReference type="InterPro" id="IPR028082">
    <property type="entry name" value="Peripla_BP_I"/>
</dbReference>
<feature type="signal peptide" evidence="4">
    <location>
        <begin position="1"/>
        <end position="20"/>
    </location>
</feature>
<evidence type="ECO:0000313" key="6">
    <source>
        <dbReference type="EMBL" id="CAA9213089.1"/>
    </source>
</evidence>
<dbReference type="AlphaFoldDB" id="A0A6J4H370"/>
<dbReference type="InterPro" id="IPR028081">
    <property type="entry name" value="Leu-bd"/>
</dbReference>